<evidence type="ECO:0000256" key="1">
    <source>
        <dbReference type="SAM" id="Phobius"/>
    </source>
</evidence>
<comment type="caution">
    <text evidence="2">The sequence shown here is derived from an EMBL/GenBank/DDBJ whole genome shotgun (WGS) entry which is preliminary data.</text>
</comment>
<name>A0ABP0MWH3_9DINO</name>
<keyword evidence="1" id="KW-0472">Membrane</keyword>
<sequence length="404" mass="45798">MVRLCVVCDAIPGGSSPTLSAELYQVLVDLGVARADSTADRPRLCRHCSHWRAKALRVVEFVAVWIGAFVTVLQRLFPEDRALKRPELAERRNALQVGGEFQEYALTKHGAPAPFLDRATLQLYTLVQHQQPADILMSTITLRALCNDAEHMRAFWLLFEQVRGVPLGAISLRRCSDSALEELVMATKSQWHRSGIGQRACPWHASQKGPALSKAVRWLRSCYDRVRRMGAKKVLKKGKILQNLTTCGFNKSGLFRSMVARDLEALLHLEDEEHPDWHMGSYARDQLKEIVPGLRNGFQRFHRCVVAKLMREWPQLTRYVRITPQCTTHQLCEDRQIFSRECDRQPRSRRTGASLRALAAESFHLCGGSDAVVLQQRLRRSVAAAPERSVLKTSAVRSIWVIAF</sequence>
<keyword evidence="1" id="KW-1133">Transmembrane helix</keyword>
<dbReference type="Proteomes" id="UP001642484">
    <property type="component" value="Unassembled WGS sequence"/>
</dbReference>
<keyword evidence="3" id="KW-1185">Reference proteome</keyword>
<dbReference type="EMBL" id="CAXAMN010020224">
    <property type="protein sequence ID" value="CAK9055860.1"/>
    <property type="molecule type" value="Genomic_DNA"/>
</dbReference>
<keyword evidence="1" id="KW-0812">Transmembrane</keyword>
<organism evidence="2 3">
    <name type="scientific">Durusdinium trenchii</name>
    <dbReference type="NCBI Taxonomy" id="1381693"/>
    <lineage>
        <taxon>Eukaryota</taxon>
        <taxon>Sar</taxon>
        <taxon>Alveolata</taxon>
        <taxon>Dinophyceae</taxon>
        <taxon>Suessiales</taxon>
        <taxon>Symbiodiniaceae</taxon>
        <taxon>Durusdinium</taxon>
    </lineage>
</organism>
<gene>
    <name evidence="2" type="ORF">CCMP2556_LOCUS27745</name>
</gene>
<reference evidence="2 3" key="1">
    <citation type="submission" date="2024-02" db="EMBL/GenBank/DDBJ databases">
        <authorList>
            <person name="Chen Y."/>
            <person name="Shah S."/>
            <person name="Dougan E. K."/>
            <person name="Thang M."/>
            <person name="Chan C."/>
        </authorList>
    </citation>
    <scope>NUCLEOTIDE SEQUENCE [LARGE SCALE GENOMIC DNA]</scope>
</reference>
<accession>A0ABP0MWH3</accession>
<evidence type="ECO:0000313" key="3">
    <source>
        <dbReference type="Proteomes" id="UP001642484"/>
    </source>
</evidence>
<protein>
    <submittedName>
        <fullName evidence="2">Uncharacterized protein</fullName>
    </submittedName>
</protein>
<feature type="transmembrane region" description="Helical" evidence="1">
    <location>
        <begin position="58"/>
        <end position="77"/>
    </location>
</feature>
<evidence type="ECO:0000313" key="2">
    <source>
        <dbReference type="EMBL" id="CAK9055860.1"/>
    </source>
</evidence>
<proteinExistence type="predicted"/>